<name>A0ACB8YHU6_ARCLA</name>
<protein>
    <submittedName>
        <fullName evidence="1">Uncharacterized protein</fullName>
    </submittedName>
</protein>
<reference evidence="2" key="1">
    <citation type="journal article" date="2022" name="Mol. Ecol. Resour.">
        <title>The genomes of chicory, endive, great burdock and yacon provide insights into Asteraceae palaeo-polyploidization history and plant inulin production.</title>
        <authorList>
            <person name="Fan W."/>
            <person name="Wang S."/>
            <person name="Wang H."/>
            <person name="Wang A."/>
            <person name="Jiang F."/>
            <person name="Liu H."/>
            <person name="Zhao H."/>
            <person name="Xu D."/>
            <person name="Zhang Y."/>
        </authorList>
    </citation>
    <scope>NUCLEOTIDE SEQUENCE [LARGE SCALE GENOMIC DNA]</scope>
    <source>
        <strain evidence="2">cv. Niubang</strain>
    </source>
</reference>
<keyword evidence="2" id="KW-1185">Reference proteome</keyword>
<gene>
    <name evidence="1" type="ORF">L6452_34101</name>
</gene>
<dbReference type="Proteomes" id="UP001055879">
    <property type="component" value="Linkage Group LG12"/>
</dbReference>
<accession>A0ACB8YHU6</accession>
<organism evidence="1 2">
    <name type="scientific">Arctium lappa</name>
    <name type="common">Greater burdock</name>
    <name type="synonym">Lappa major</name>
    <dbReference type="NCBI Taxonomy" id="4217"/>
    <lineage>
        <taxon>Eukaryota</taxon>
        <taxon>Viridiplantae</taxon>
        <taxon>Streptophyta</taxon>
        <taxon>Embryophyta</taxon>
        <taxon>Tracheophyta</taxon>
        <taxon>Spermatophyta</taxon>
        <taxon>Magnoliopsida</taxon>
        <taxon>eudicotyledons</taxon>
        <taxon>Gunneridae</taxon>
        <taxon>Pentapetalae</taxon>
        <taxon>asterids</taxon>
        <taxon>campanulids</taxon>
        <taxon>Asterales</taxon>
        <taxon>Asteraceae</taxon>
        <taxon>Carduoideae</taxon>
        <taxon>Cardueae</taxon>
        <taxon>Arctiinae</taxon>
        <taxon>Arctium</taxon>
    </lineage>
</organism>
<evidence type="ECO:0000313" key="1">
    <source>
        <dbReference type="EMBL" id="KAI3684874.1"/>
    </source>
</evidence>
<dbReference type="EMBL" id="CM042058">
    <property type="protein sequence ID" value="KAI3684874.1"/>
    <property type="molecule type" value="Genomic_DNA"/>
</dbReference>
<evidence type="ECO:0000313" key="2">
    <source>
        <dbReference type="Proteomes" id="UP001055879"/>
    </source>
</evidence>
<proteinExistence type="predicted"/>
<comment type="caution">
    <text evidence="1">The sequence shown here is derived from an EMBL/GenBank/DDBJ whole genome shotgun (WGS) entry which is preliminary data.</text>
</comment>
<sequence>MSSSTSVLDYNDELEDGGPQSSRGMSFLPRRTLVSTERPFAPALAPAPCRCPPKRLVMRRYSSSSRKALVNY</sequence>
<reference evidence="1 2" key="2">
    <citation type="journal article" date="2022" name="Mol. Ecol. Resour.">
        <title>The genomes of chicory, endive, great burdock and yacon provide insights into Asteraceae paleo-polyploidization history and plant inulin production.</title>
        <authorList>
            <person name="Fan W."/>
            <person name="Wang S."/>
            <person name="Wang H."/>
            <person name="Wang A."/>
            <person name="Jiang F."/>
            <person name="Liu H."/>
            <person name="Zhao H."/>
            <person name="Xu D."/>
            <person name="Zhang Y."/>
        </authorList>
    </citation>
    <scope>NUCLEOTIDE SEQUENCE [LARGE SCALE GENOMIC DNA]</scope>
    <source>
        <strain evidence="2">cv. Niubang</strain>
    </source>
</reference>